<evidence type="ECO:0000259" key="12">
    <source>
        <dbReference type="PROSITE" id="PS50011"/>
    </source>
</evidence>
<dbReference type="SUPFAM" id="SSF56112">
    <property type="entry name" value="Protein kinase-like (PK-like)"/>
    <property type="match status" value="1"/>
</dbReference>
<dbReference type="Pfam" id="PF00069">
    <property type="entry name" value="Pkinase"/>
    <property type="match status" value="1"/>
</dbReference>
<comment type="similarity">
    <text evidence="5">Belongs to the protein kinase superfamily. STE Ser/Thr protein kinase family. MAP kinase kinase subfamily.</text>
</comment>
<comment type="catalytic activity">
    <reaction evidence="8">
        <text>L-threonyl-[protein] + ATP = O-phospho-L-threonyl-[protein] + ADP + H(+)</text>
        <dbReference type="Rhea" id="RHEA:46608"/>
        <dbReference type="Rhea" id="RHEA-COMP:11060"/>
        <dbReference type="Rhea" id="RHEA-COMP:11605"/>
        <dbReference type="ChEBI" id="CHEBI:15378"/>
        <dbReference type="ChEBI" id="CHEBI:30013"/>
        <dbReference type="ChEBI" id="CHEBI:30616"/>
        <dbReference type="ChEBI" id="CHEBI:61977"/>
        <dbReference type="ChEBI" id="CHEBI:456216"/>
        <dbReference type="EC" id="2.7.12.2"/>
    </reaction>
</comment>
<keyword evidence="3 13" id="KW-0418">Kinase</keyword>
<protein>
    <recommendedName>
        <fullName evidence="6">mitogen-activated protein kinase kinase</fullName>
        <ecNumber evidence="6">2.7.12.2</ecNumber>
    </recommendedName>
</protein>
<dbReference type="EMBL" id="GDJX01007406">
    <property type="protein sequence ID" value="JAT60530.1"/>
    <property type="molecule type" value="Transcribed_RNA"/>
</dbReference>
<evidence type="ECO:0000313" key="13">
    <source>
        <dbReference type="EMBL" id="JAT60530.1"/>
    </source>
</evidence>
<organism evidence="13">
    <name type="scientific">Anthurium amnicola</name>
    <dbReference type="NCBI Taxonomy" id="1678845"/>
    <lineage>
        <taxon>Eukaryota</taxon>
        <taxon>Viridiplantae</taxon>
        <taxon>Streptophyta</taxon>
        <taxon>Embryophyta</taxon>
        <taxon>Tracheophyta</taxon>
        <taxon>Spermatophyta</taxon>
        <taxon>Magnoliopsida</taxon>
        <taxon>Liliopsida</taxon>
        <taxon>Araceae</taxon>
        <taxon>Pothoideae</taxon>
        <taxon>Potheae</taxon>
        <taxon>Anthurium</taxon>
    </lineage>
</organism>
<evidence type="ECO:0000256" key="2">
    <source>
        <dbReference type="ARBA" id="ARBA00022741"/>
    </source>
</evidence>
<dbReference type="PROSITE" id="PS00107">
    <property type="entry name" value="PROTEIN_KINASE_ATP"/>
    <property type="match status" value="1"/>
</dbReference>
<evidence type="ECO:0000256" key="3">
    <source>
        <dbReference type="ARBA" id="ARBA00022777"/>
    </source>
</evidence>
<dbReference type="EC" id="2.7.12.2" evidence="6"/>
<dbReference type="Gene3D" id="3.30.200.20">
    <property type="entry name" value="Phosphorylase Kinase, domain 1"/>
    <property type="match status" value="1"/>
</dbReference>
<comment type="catalytic activity">
    <reaction evidence="9">
        <text>L-tyrosyl-[protein] + ATP = O-phospho-L-tyrosyl-[protein] + ADP + H(+)</text>
        <dbReference type="Rhea" id="RHEA:10596"/>
        <dbReference type="Rhea" id="RHEA-COMP:10136"/>
        <dbReference type="Rhea" id="RHEA-COMP:20101"/>
        <dbReference type="ChEBI" id="CHEBI:15378"/>
        <dbReference type="ChEBI" id="CHEBI:30616"/>
        <dbReference type="ChEBI" id="CHEBI:46858"/>
        <dbReference type="ChEBI" id="CHEBI:61978"/>
        <dbReference type="ChEBI" id="CHEBI:456216"/>
        <dbReference type="EC" id="2.7.12.2"/>
    </reaction>
</comment>
<comment type="catalytic activity">
    <reaction evidence="7">
        <text>L-seryl-[protein] + ATP = O-phospho-L-seryl-[protein] + ADP + H(+)</text>
        <dbReference type="Rhea" id="RHEA:17989"/>
        <dbReference type="Rhea" id="RHEA-COMP:9863"/>
        <dbReference type="Rhea" id="RHEA-COMP:11604"/>
        <dbReference type="ChEBI" id="CHEBI:15378"/>
        <dbReference type="ChEBI" id="CHEBI:29999"/>
        <dbReference type="ChEBI" id="CHEBI:30616"/>
        <dbReference type="ChEBI" id="CHEBI:83421"/>
        <dbReference type="ChEBI" id="CHEBI:456216"/>
        <dbReference type="EC" id="2.7.12.2"/>
    </reaction>
</comment>
<accession>A0A1D1Z0V2</accession>
<name>A0A1D1Z0V2_9ARAE</name>
<evidence type="ECO:0000256" key="5">
    <source>
        <dbReference type="ARBA" id="ARBA00038035"/>
    </source>
</evidence>
<feature type="region of interest" description="Disordered" evidence="11">
    <location>
        <begin position="1"/>
        <end position="81"/>
    </location>
</feature>
<evidence type="ECO:0000256" key="4">
    <source>
        <dbReference type="ARBA" id="ARBA00022840"/>
    </source>
</evidence>
<evidence type="ECO:0000256" key="10">
    <source>
        <dbReference type="PROSITE-ProRule" id="PRU10141"/>
    </source>
</evidence>
<proteinExistence type="inferred from homology"/>
<dbReference type="InterPro" id="IPR000719">
    <property type="entry name" value="Prot_kinase_dom"/>
</dbReference>
<dbReference type="PANTHER" id="PTHR48013:SF9">
    <property type="entry name" value="DUAL SPECIFICITY MITOGEN-ACTIVATED PROTEIN KINASE KINASE 5"/>
    <property type="match status" value="1"/>
</dbReference>
<evidence type="ECO:0000256" key="11">
    <source>
        <dbReference type="SAM" id="MobiDB-lite"/>
    </source>
</evidence>
<keyword evidence="1" id="KW-0808">Transferase</keyword>
<feature type="compositionally biased region" description="Pro residues" evidence="11">
    <location>
        <begin position="40"/>
        <end position="51"/>
    </location>
</feature>
<feature type="non-terminal residue" evidence="13">
    <location>
        <position position="189"/>
    </location>
</feature>
<evidence type="ECO:0000256" key="1">
    <source>
        <dbReference type="ARBA" id="ARBA00022679"/>
    </source>
</evidence>
<feature type="binding site" evidence="10">
    <location>
        <position position="151"/>
    </location>
    <ligand>
        <name>ATP</name>
        <dbReference type="ChEBI" id="CHEBI:30616"/>
    </ligand>
</feature>
<keyword evidence="4 10" id="KW-0067">ATP-binding</keyword>
<gene>
    <name evidence="13" type="primary">MKK4_3</name>
    <name evidence="13" type="ORF">g.80184</name>
</gene>
<feature type="domain" description="Protein kinase" evidence="12">
    <location>
        <begin position="122"/>
        <end position="189"/>
    </location>
</feature>
<dbReference type="GO" id="GO:0004708">
    <property type="term" value="F:MAP kinase kinase activity"/>
    <property type="evidence" value="ECO:0007669"/>
    <property type="project" value="UniProtKB-EC"/>
</dbReference>
<evidence type="ECO:0000256" key="7">
    <source>
        <dbReference type="ARBA" id="ARBA00049014"/>
    </source>
</evidence>
<dbReference type="PROSITE" id="PS50011">
    <property type="entry name" value="PROTEIN_KINASE_DOM"/>
    <property type="match status" value="1"/>
</dbReference>
<evidence type="ECO:0000256" key="9">
    <source>
        <dbReference type="ARBA" id="ARBA00051693"/>
    </source>
</evidence>
<reference evidence="13" key="1">
    <citation type="submission" date="2015-07" db="EMBL/GenBank/DDBJ databases">
        <title>Transcriptome Assembly of Anthurium amnicola.</title>
        <authorList>
            <person name="Suzuki J."/>
        </authorList>
    </citation>
    <scope>NUCLEOTIDE SEQUENCE</scope>
</reference>
<feature type="non-terminal residue" evidence="13">
    <location>
        <position position="1"/>
    </location>
</feature>
<dbReference type="AlphaFoldDB" id="A0A1D1Z0V2"/>
<evidence type="ECO:0000256" key="6">
    <source>
        <dbReference type="ARBA" id="ARBA00038999"/>
    </source>
</evidence>
<dbReference type="InterPro" id="IPR011009">
    <property type="entry name" value="Kinase-like_dom_sf"/>
</dbReference>
<sequence>SSSSSSCSLLPFREPSRPFPASTTNPQIPTRSPSLLYFFLPPPRGDVPPPLHTMRPSSPQQQQRPMPATALRPRPRRLPDLKLPLPQRDPSLAVPLPLPPPCSSSGPCSAQAQSQIPQLSDLERVRRVGSGSGGTVWMVRHRPTSRAYALKVVYGNHEDAVRRQICREIEILLSADNPFVVHCHGMYDQ</sequence>
<feature type="compositionally biased region" description="Low complexity" evidence="11">
    <location>
        <begin position="54"/>
        <end position="72"/>
    </location>
</feature>
<dbReference type="GO" id="GO:0005524">
    <property type="term" value="F:ATP binding"/>
    <property type="evidence" value="ECO:0007669"/>
    <property type="project" value="UniProtKB-UniRule"/>
</dbReference>
<keyword evidence="2 10" id="KW-0547">Nucleotide-binding</keyword>
<dbReference type="PANTHER" id="PTHR48013">
    <property type="entry name" value="DUAL SPECIFICITY MITOGEN-ACTIVATED PROTEIN KINASE KINASE 5-RELATED"/>
    <property type="match status" value="1"/>
</dbReference>
<feature type="compositionally biased region" description="Polar residues" evidence="11">
    <location>
        <begin position="21"/>
        <end position="31"/>
    </location>
</feature>
<evidence type="ECO:0000256" key="8">
    <source>
        <dbReference type="ARBA" id="ARBA00049299"/>
    </source>
</evidence>
<dbReference type="InterPro" id="IPR017441">
    <property type="entry name" value="Protein_kinase_ATP_BS"/>
</dbReference>